<comment type="caution">
    <text evidence="3">The sequence shown here is derived from an EMBL/GenBank/DDBJ whole genome shotgun (WGS) entry which is preliminary data.</text>
</comment>
<reference evidence="3 4" key="1">
    <citation type="submission" date="2017-01" db="EMBL/GenBank/DDBJ databases">
        <authorList>
            <person name="Mah S.A."/>
            <person name="Swanson W.J."/>
            <person name="Moy G.W."/>
            <person name="Vacquier V.D."/>
        </authorList>
    </citation>
    <scope>NUCLEOTIDE SEQUENCE [LARGE SCALE GENOMIC DNA]</scope>
    <source>
        <strain evidence="3 4">GSMNP</strain>
    </source>
</reference>
<accession>A0A1R1YI25</accession>
<dbReference type="InterPro" id="IPR036770">
    <property type="entry name" value="Ankyrin_rpt-contain_sf"/>
</dbReference>
<proteinExistence type="predicted"/>
<protein>
    <submittedName>
        <fullName evidence="3">Putative ankyrin repeat protein</fullName>
    </submittedName>
</protein>
<dbReference type="PANTHER" id="PTHR24198:SF165">
    <property type="entry name" value="ANKYRIN REPEAT-CONTAINING PROTEIN-RELATED"/>
    <property type="match status" value="1"/>
</dbReference>
<dbReference type="EMBL" id="LSSN01000004">
    <property type="protein sequence ID" value="OMJ26567.1"/>
    <property type="molecule type" value="Genomic_DNA"/>
</dbReference>
<dbReference type="Proteomes" id="UP000187283">
    <property type="component" value="Unassembled WGS sequence"/>
</dbReference>
<dbReference type="InterPro" id="IPR002110">
    <property type="entry name" value="Ankyrin_rpt"/>
</dbReference>
<evidence type="ECO:0000313" key="4">
    <source>
        <dbReference type="Proteomes" id="UP000187283"/>
    </source>
</evidence>
<keyword evidence="4" id="KW-1185">Reference proteome</keyword>
<dbReference type="GO" id="GO:0005737">
    <property type="term" value="C:cytoplasm"/>
    <property type="evidence" value="ECO:0007669"/>
    <property type="project" value="TreeGrafter"/>
</dbReference>
<evidence type="ECO:0000313" key="3">
    <source>
        <dbReference type="EMBL" id="OMJ26567.1"/>
    </source>
</evidence>
<evidence type="ECO:0000256" key="1">
    <source>
        <dbReference type="ARBA" id="ARBA00022737"/>
    </source>
</evidence>
<dbReference type="STRING" id="133412.A0A1R1YI25"/>
<keyword evidence="2" id="KW-0040">ANK repeat</keyword>
<dbReference type="PANTHER" id="PTHR24198">
    <property type="entry name" value="ANKYRIN REPEAT AND PROTEIN KINASE DOMAIN-CONTAINING PROTEIN"/>
    <property type="match status" value="1"/>
</dbReference>
<keyword evidence="1" id="KW-0677">Repeat</keyword>
<organism evidence="3 4">
    <name type="scientific">Smittium culicis</name>
    <dbReference type="NCBI Taxonomy" id="133412"/>
    <lineage>
        <taxon>Eukaryota</taxon>
        <taxon>Fungi</taxon>
        <taxon>Fungi incertae sedis</taxon>
        <taxon>Zoopagomycota</taxon>
        <taxon>Kickxellomycotina</taxon>
        <taxon>Harpellomycetes</taxon>
        <taxon>Harpellales</taxon>
        <taxon>Legeriomycetaceae</taxon>
        <taxon>Smittium</taxon>
    </lineage>
</organism>
<dbReference type="OrthoDB" id="1577640at2759"/>
<gene>
    <name evidence="3" type="ORF">AYI70_g48</name>
</gene>
<dbReference type="SMART" id="SM00248">
    <property type="entry name" value="ANK"/>
    <property type="match status" value="8"/>
</dbReference>
<name>A0A1R1YI25_9FUNG</name>
<dbReference type="Gene3D" id="1.25.40.20">
    <property type="entry name" value="Ankyrin repeat-containing domain"/>
    <property type="match status" value="2"/>
</dbReference>
<sequence length="505" mass="57424">MIPEQYKHIDILTDDMEKEVKYLEKVVPNEALNNAIINKKYDMAHLLLEVMSKKEINFKKLFGLAILSNDVDFVYLISSFTKISNFDCQLFFENAIKNNNLDIIQFFDKSGFNISVNVDEWLEMSSEFSSQAAISYFLKRGANTHYNKCSSIKRSIIKHRFESTKILFESGCTCECIEDDVVCAGYNTNNVNFIGLMVLNNCDLNVNNGFPLINACVNGRNEVSEFMLKMGASPYVANSRPLKSAINTRKASLVKLILSYSKKLHYGYEDGLFNACKKNEYEIVCLLLKHNDKVTINKLQLMEVFKEGNIKIIELILICNLMQYEPLKEMFELAVEMKYDNIVKILLKNTNNIDLGNSKIFLNACKNGYDDIVEIFINSANSKLNKSFVENGVALSIQNNRIKIIDKLVERSVSIRKNSVSILNSDCTDSDIDVMNLLKKEGHDVGVDINSTFKIACLNKNGVVVKKLISHGIDLEDTTNSSILTDYISRNYQDSSKESLDNKKY</sequence>
<evidence type="ECO:0000256" key="2">
    <source>
        <dbReference type="ARBA" id="ARBA00023043"/>
    </source>
</evidence>
<dbReference type="AlphaFoldDB" id="A0A1R1YI25"/>
<dbReference type="SUPFAM" id="SSF48403">
    <property type="entry name" value="Ankyrin repeat"/>
    <property type="match status" value="1"/>
</dbReference>